<feature type="compositionally biased region" description="Low complexity" evidence="12">
    <location>
        <begin position="63"/>
        <end position="76"/>
    </location>
</feature>
<accession>A0AAF0X4G8</accession>
<dbReference type="CDD" id="cd00086">
    <property type="entry name" value="homeodomain"/>
    <property type="match status" value="1"/>
</dbReference>
<feature type="region of interest" description="Disordered" evidence="12">
    <location>
        <begin position="54"/>
        <end position="120"/>
    </location>
</feature>
<dbReference type="InterPro" id="IPR042160">
    <property type="entry name" value="HD-Zip_IV"/>
</dbReference>
<evidence type="ECO:0000256" key="3">
    <source>
        <dbReference type="ARBA" id="ARBA00023015"/>
    </source>
</evidence>
<comment type="subcellular location">
    <subcellularLocation>
        <location evidence="1 9 10">Nucleus</location>
    </subcellularLocation>
</comment>
<evidence type="ECO:0000256" key="8">
    <source>
        <dbReference type="ARBA" id="ARBA00023242"/>
    </source>
</evidence>
<evidence type="ECO:0000256" key="7">
    <source>
        <dbReference type="ARBA" id="ARBA00023163"/>
    </source>
</evidence>
<dbReference type="SMART" id="SM00234">
    <property type="entry name" value="START"/>
    <property type="match status" value="1"/>
</dbReference>
<feature type="region of interest" description="Disordered" evidence="12">
    <location>
        <begin position="1"/>
        <end position="21"/>
    </location>
</feature>
<sequence length="810" mass="88825">MGSGDFVGSSNGRDTRLLVDSPCTSGMPTAAVAQHQMLATHFYKSLFNPRGLPIAHKPKMESPNGVGDVGGSSDPGAMARTREDANMSRSGSDNLEAASGDGQEQSRNKSRKRAKYHRHTPDQIQELEAVFKENNHPDEKERLELGRKLNMEHRQIKFWFQNKRTHMKAQVERHENLSLKQENDNLRIENLALKEALKNLICGKCGGQQLLAEISTEEKHLRIENAVLKDELDRARAWTNKIVRPLSSFGGTSSPPMLNTNLEVAARRNGLGSLGNVHTALSIGLNPNNAVSDSWGDGPMSRPLIGMHPVNPSFQDSMFFELASTATDEIIKLAENDTRLWFRSLAGSGERLNFDEYMKVITPCVDITSRACIDGTRATSLLAIRSTDLVEVLMNADQWAEMFSEMIGSSSTLEVISGGINGTKNCALQLMQAEIQVISPLVPVRQMRFLRFCRQHVNGAWVVVDVSIDNISEGVGSQTFSPCRRLPSGCILQDMPNGCSKVTWVEHCEYFESAIHSLYRPLIRCGMGYGAQRWMAHLQKHCDFLNAIMSSTVSGENHSVITPDGRRSLAKLAQRMNRIFCAGVCATGNKWEVVQLKNMGDDSRFLVRKGIPDPGEPSEVVLSATMSVRMPVQPHQLFGMLKDEEHRSRWDILSHGGSMEKIICISKGQADYGKSISVLRPTGITDDMNQNNMLRLQATSTDISGSLIVYAAVDMSSMTLVLNGGDSSSVALLPSGFAVVPDCVPRSEGGSSCNGGVPEDNTSSGSLLTVSFQILLNNLPMAKLTEESIDTVKTLMSRAVQGIKDVLGCD</sequence>
<keyword evidence="16" id="KW-1185">Reference proteome</keyword>
<organism evidence="15 16">
    <name type="scientific">Daucus carota subsp. sativus</name>
    <name type="common">Carrot</name>
    <dbReference type="NCBI Taxonomy" id="79200"/>
    <lineage>
        <taxon>Eukaryota</taxon>
        <taxon>Viridiplantae</taxon>
        <taxon>Streptophyta</taxon>
        <taxon>Embryophyta</taxon>
        <taxon>Tracheophyta</taxon>
        <taxon>Spermatophyta</taxon>
        <taxon>Magnoliopsida</taxon>
        <taxon>eudicotyledons</taxon>
        <taxon>Gunneridae</taxon>
        <taxon>Pentapetalae</taxon>
        <taxon>asterids</taxon>
        <taxon>campanulids</taxon>
        <taxon>Apiales</taxon>
        <taxon>Apiaceae</taxon>
        <taxon>Apioideae</taxon>
        <taxon>Scandiceae</taxon>
        <taxon>Daucinae</taxon>
        <taxon>Daucus</taxon>
        <taxon>Daucus sect. Daucus</taxon>
    </lineage>
</organism>
<evidence type="ECO:0000256" key="9">
    <source>
        <dbReference type="PROSITE-ProRule" id="PRU00108"/>
    </source>
</evidence>
<evidence type="ECO:0000256" key="6">
    <source>
        <dbReference type="ARBA" id="ARBA00023155"/>
    </source>
</evidence>
<dbReference type="SUPFAM" id="SSF55961">
    <property type="entry name" value="Bet v1-like"/>
    <property type="match status" value="2"/>
</dbReference>
<keyword evidence="4 11" id="KW-0175">Coiled coil</keyword>
<name>A0AAF0X4G8_DAUCS</name>
<keyword evidence="3" id="KW-0805">Transcription regulation</keyword>
<dbReference type="AlphaFoldDB" id="A0AAF0X4G8"/>
<comment type="similarity">
    <text evidence="2">Belongs to the HD-ZIP homeobox family. Class IV subfamily.</text>
</comment>
<dbReference type="InterPro" id="IPR002913">
    <property type="entry name" value="START_lipid-bd_dom"/>
</dbReference>
<keyword evidence="8 9" id="KW-0539">Nucleus</keyword>
<dbReference type="PANTHER" id="PTHR45654">
    <property type="entry name" value="HOMEOBOX-LEUCINE ZIPPER PROTEIN MERISTEM L1"/>
    <property type="match status" value="1"/>
</dbReference>
<feature type="DNA-binding region" description="Homeobox" evidence="9">
    <location>
        <begin position="112"/>
        <end position="171"/>
    </location>
</feature>
<feature type="domain" description="Homeobox" evidence="13">
    <location>
        <begin position="110"/>
        <end position="170"/>
    </location>
</feature>
<dbReference type="Gene3D" id="1.10.10.60">
    <property type="entry name" value="Homeodomain-like"/>
    <property type="match status" value="1"/>
</dbReference>
<dbReference type="SMART" id="SM00389">
    <property type="entry name" value="HOX"/>
    <property type="match status" value="1"/>
</dbReference>
<dbReference type="Pfam" id="PF00046">
    <property type="entry name" value="Homeodomain"/>
    <property type="match status" value="1"/>
</dbReference>
<dbReference type="GO" id="GO:0008289">
    <property type="term" value="F:lipid binding"/>
    <property type="evidence" value="ECO:0007669"/>
    <property type="project" value="InterPro"/>
</dbReference>
<gene>
    <name evidence="15" type="ORF">DCAR_0520812</name>
</gene>
<dbReference type="PROSITE" id="PS50848">
    <property type="entry name" value="START"/>
    <property type="match status" value="1"/>
</dbReference>
<keyword evidence="5 9" id="KW-0238">DNA-binding</keyword>
<dbReference type="SUPFAM" id="SSF46689">
    <property type="entry name" value="Homeodomain-like"/>
    <property type="match status" value="1"/>
</dbReference>
<dbReference type="PROSITE" id="PS50071">
    <property type="entry name" value="HOMEOBOX_2"/>
    <property type="match status" value="1"/>
</dbReference>
<dbReference type="Pfam" id="PF01852">
    <property type="entry name" value="START"/>
    <property type="match status" value="1"/>
</dbReference>
<proteinExistence type="inferred from homology"/>
<keyword evidence="6 9" id="KW-0371">Homeobox</keyword>
<feature type="coiled-coil region" evidence="11">
    <location>
        <begin position="169"/>
        <end position="199"/>
    </location>
</feature>
<reference evidence="15" key="2">
    <citation type="submission" date="2022-03" db="EMBL/GenBank/DDBJ databases">
        <title>Draft title - Genomic analysis of global carrot germplasm unveils the trajectory of domestication and the origin of high carotenoid orange carrot.</title>
        <authorList>
            <person name="Iorizzo M."/>
            <person name="Ellison S."/>
            <person name="Senalik D."/>
            <person name="Macko-Podgorni A."/>
            <person name="Grzebelus D."/>
            <person name="Bostan H."/>
            <person name="Rolling W."/>
            <person name="Curaba J."/>
            <person name="Simon P."/>
        </authorList>
    </citation>
    <scope>NUCLEOTIDE SEQUENCE</scope>
    <source>
        <tissue evidence="15">Leaf</tissue>
    </source>
</reference>
<evidence type="ECO:0000313" key="16">
    <source>
        <dbReference type="Proteomes" id="UP000077755"/>
    </source>
</evidence>
<evidence type="ECO:0000256" key="11">
    <source>
        <dbReference type="SAM" id="Coils"/>
    </source>
</evidence>
<dbReference type="CDD" id="cd08875">
    <property type="entry name" value="START_ArGLABRA2_like"/>
    <property type="match status" value="1"/>
</dbReference>
<dbReference type="EMBL" id="CP093347">
    <property type="protein sequence ID" value="WOH01428.1"/>
    <property type="molecule type" value="Genomic_DNA"/>
</dbReference>
<keyword evidence="7" id="KW-0804">Transcription</keyword>
<protein>
    <submittedName>
        <fullName evidence="15">Uncharacterized protein</fullName>
    </submittedName>
</protein>
<reference evidence="15" key="1">
    <citation type="journal article" date="2016" name="Nat. Genet.">
        <title>A high-quality carrot genome assembly provides new insights into carotenoid accumulation and asterid genome evolution.</title>
        <authorList>
            <person name="Iorizzo M."/>
            <person name="Ellison S."/>
            <person name="Senalik D."/>
            <person name="Zeng P."/>
            <person name="Satapoomin P."/>
            <person name="Huang J."/>
            <person name="Bowman M."/>
            <person name="Iovene M."/>
            <person name="Sanseverino W."/>
            <person name="Cavagnaro P."/>
            <person name="Yildiz M."/>
            <person name="Macko-Podgorni A."/>
            <person name="Moranska E."/>
            <person name="Grzebelus E."/>
            <person name="Grzebelus D."/>
            <person name="Ashrafi H."/>
            <person name="Zheng Z."/>
            <person name="Cheng S."/>
            <person name="Spooner D."/>
            <person name="Van Deynze A."/>
            <person name="Simon P."/>
        </authorList>
    </citation>
    <scope>NUCLEOTIDE SEQUENCE</scope>
    <source>
        <tissue evidence="15">Leaf</tissue>
    </source>
</reference>
<dbReference type="FunFam" id="1.10.10.60:FF:000229">
    <property type="entry name" value="Homeobox-leucine zipper protein HDG1"/>
    <property type="match status" value="1"/>
</dbReference>
<evidence type="ECO:0000259" key="14">
    <source>
        <dbReference type="PROSITE" id="PS50848"/>
    </source>
</evidence>
<dbReference type="Pfam" id="PF25797">
    <property type="entry name" value="PDF2_C"/>
    <property type="match status" value="1"/>
</dbReference>
<evidence type="ECO:0000256" key="4">
    <source>
        <dbReference type="ARBA" id="ARBA00023054"/>
    </source>
</evidence>
<evidence type="ECO:0000256" key="12">
    <source>
        <dbReference type="SAM" id="MobiDB-lite"/>
    </source>
</evidence>
<evidence type="ECO:0000259" key="13">
    <source>
        <dbReference type="PROSITE" id="PS50071"/>
    </source>
</evidence>
<dbReference type="GO" id="GO:0005634">
    <property type="term" value="C:nucleus"/>
    <property type="evidence" value="ECO:0007669"/>
    <property type="project" value="UniProtKB-SubCell"/>
</dbReference>
<evidence type="ECO:0000256" key="5">
    <source>
        <dbReference type="ARBA" id="ARBA00023125"/>
    </source>
</evidence>
<feature type="compositionally biased region" description="Basic residues" evidence="12">
    <location>
        <begin position="108"/>
        <end position="118"/>
    </location>
</feature>
<evidence type="ECO:0000313" key="15">
    <source>
        <dbReference type="EMBL" id="WOH01428.1"/>
    </source>
</evidence>
<dbReference type="PANTHER" id="PTHR45654:SF69">
    <property type="entry name" value="HOMEOBOX-LEUCINE ZIPPER PROTEIN ANTHOCYANINLESS 2-LIKE"/>
    <property type="match status" value="1"/>
</dbReference>
<dbReference type="InterPro" id="IPR009057">
    <property type="entry name" value="Homeodomain-like_sf"/>
</dbReference>
<dbReference type="GO" id="GO:0003677">
    <property type="term" value="F:DNA binding"/>
    <property type="evidence" value="ECO:0007669"/>
    <property type="project" value="UniProtKB-UniRule"/>
</dbReference>
<dbReference type="InterPro" id="IPR001356">
    <property type="entry name" value="HD"/>
</dbReference>
<evidence type="ECO:0000256" key="2">
    <source>
        <dbReference type="ARBA" id="ARBA00006789"/>
    </source>
</evidence>
<dbReference type="InterPro" id="IPR057993">
    <property type="entry name" value="HD-Zip_IV_C"/>
</dbReference>
<feature type="domain" description="START" evidence="14">
    <location>
        <begin position="312"/>
        <end position="547"/>
    </location>
</feature>
<dbReference type="Proteomes" id="UP000077755">
    <property type="component" value="Chromosome 5"/>
</dbReference>
<evidence type="ECO:0000256" key="1">
    <source>
        <dbReference type="ARBA" id="ARBA00004123"/>
    </source>
</evidence>
<evidence type="ECO:0000256" key="10">
    <source>
        <dbReference type="RuleBase" id="RU000682"/>
    </source>
</evidence>